<dbReference type="Proteomes" id="UP000095395">
    <property type="component" value="Unassembled WGS sequence"/>
</dbReference>
<name>A0A173VTL0_9FIRM</name>
<evidence type="ECO:0000313" key="3">
    <source>
        <dbReference type="Proteomes" id="UP000095395"/>
    </source>
</evidence>
<protein>
    <submittedName>
        <fullName evidence="1">Uncharacterized protein</fullName>
    </submittedName>
</protein>
<sequence>MGKNFAYLVSEKFATSDNDENFLSEEFSNDLSE</sequence>
<evidence type="ECO:0000313" key="4">
    <source>
        <dbReference type="Proteomes" id="UP000095453"/>
    </source>
</evidence>
<proteinExistence type="predicted"/>
<organism evidence="1 4">
    <name type="scientific">Roseburia inulinivorans</name>
    <dbReference type="NCBI Taxonomy" id="360807"/>
    <lineage>
        <taxon>Bacteria</taxon>
        <taxon>Bacillati</taxon>
        <taxon>Bacillota</taxon>
        <taxon>Clostridia</taxon>
        <taxon>Lachnospirales</taxon>
        <taxon>Lachnospiraceae</taxon>
        <taxon>Roseburia</taxon>
    </lineage>
</organism>
<dbReference type="EMBL" id="CYXX01000042">
    <property type="protein sequence ID" value="CUN30100.1"/>
    <property type="molecule type" value="Genomic_DNA"/>
</dbReference>
<gene>
    <name evidence="2" type="ORF">ERS852392_03127</name>
    <name evidence="1" type="ORF">ERS852444_03406</name>
</gene>
<dbReference type="Proteomes" id="UP000095453">
    <property type="component" value="Unassembled WGS sequence"/>
</dbReference>
<evidence type="ECO:0000313" key="1">
    <source>
        <dbReference type="EMBL" id="CUN30100.1"/>
    </source>
</evidence>
<dbReference type="AlphaFoldDB" id="A0A173VTL0"/>
<dbReference type="EMBL" id="CYYR01000029">
    <property type="protein sequence ID" value="CUO42636.1"/>
    <property type="molecule type" value="Genomic_DNA"/>
</dbReference>
<accession>A0A173VTL0</accession>
<evidence type="ECO:0000313" key="2">
    <source>
        <dbReference type="EMBL" id="CUO42636.1"/>
    </source>
</evidence>
<reference evidence="3 4" key="1">
    <citation type="submission" date="2015-09" db="EMBL/GenBank/DDBJ databases">
        <authorList>
            <consortium name="Pathogen Informatics"/>
        </authorList>
    </citation>
    <scope>NUCLEOTIDE SEQUENCE [LARGE SCALE GENOMIC DNA]</scope>
    <source>
        <strain evidence="2 3">2789STDY5608835</strain>
        <strain evidence="1 4">2789STDY5608887</strain>
    </source>
</reference>